<accession>A0A7C9PJ01</accession>
<proteinExistence type="inferred from homology"/>
<evidence type="ECO:0000313" key="10">
    <source>
        <dbReference type="EMBL" id="NDY92431.1"/>
    </source>
</evidence>
<evidence type="ECO:0000256" key="2">
    <source>
        <dbReference type="ARBA" id="ARBA00006156"/>
    </source>
</evidence>
<keyword evidence="5 9" id="KW-0812">Transmembrane</keyword>
<evidence type="ECO:0000256" key="9">
    <source>
        <dbReference type="RuleBase" id="RU364090"/>
    </source>
</evidence>
<dbReference type="Pfam" id="PF01313">
    <property type="entry name" value="Bac_export_3"/>
    <property type="match status" value="1"/>
</dbReference>
<evidence type="ECO:0000256" key="5">
    <source>
        <dbReference type="ARBA" id="ARBA00022692"/>
    </source>
</evidence>
<evidence type="ECO:0000256" key="7">
    <source>
        <dbReference type="ARBA" id="ARBA00023136"/>
    </source>
</evidence>
<keyword evidence="7 9" id="KW-0472">Membrane</keyword>
<evidence type="ECO:0000256" key="4">
    <source>
        <dbReference type="ARBA" id="ARBA00022475"/>
    </source>
</evidence>
<comment type="subcellular location">
    <subcellularLocation>
        <location evidence="1 9">Cell membrane</location>
        <topology evidence="1">Multi-pass membrane protein</topology>
    </subcellularLocation>
    <subcellularLocation>
        <location evidence="9">Bacterial flagellum basal body</location>
    </subcellularLocation>
</comment>
<evidence type="ECO:0000313" key="11">
    <source>
        <dbReference type="Proteomes" id="UP000484255"/>
    </source>
</evidence>
<comment type="similarity">
    <text evidence="2 9">Belongs to the FliQ/MopD/SpaQ family.</text>
</comment>
<keyword evidence="6 9" id="KW-1133">Transmembrane helix</keyword>
<evidence type="ECO:0000256" key="3">
    <source>
        <dbReference type="ARBA" id="ARBA00021718"/>
    </source>
</evidence>
<dbReference type="GO" id="GO:0005886">
    <property type="term" value="C:plasma membrane"/>
    <property type="evidence" value="ECO:0007669"/>
    <property type="project" value="UniProtKB-SubCell"/>
</dbReference>
<name>A0A7C9PJ01_9BURK</name>
<keyword evidence="8 9" id="KW-0975">Bacterial flagellum</keyword>
<reference evidence="10 11" key="1">
    <citation type="submission" date="2020-02" db="EMBL/GenBank/DDBJ databases">
        <title>Ideonella bacterium strain TBM-1.</title>
        <authorList>
            <person name="Chen W.-M."/>
        </authorList>
    </citation>
    <scope>NUCLEOTIDE SEQUENCE [LARGE SCALE GENOMIC DNA]</scope>
    <source>
        <strain evidence="10 11">TBM-1</strain>
    </source>
</reference>
<dbReference type="GO" id="GO:0009425">
    <property type="term" value="C:bacterial-type flagellum basal body"/>
    <property type="evidence" value="ECO:0007669"/>
    <property type="project" value="UniProtKB-SubCell"/>
</dbReference>
<evidence type="ECO:0000256" key="8">
    <source>
        <dbReference type="ARBA" id="ARBA00023143"/>
    </source>
</evidence>
<dbReference type="Proteomes" id="UP000484255">
    <property type="component" value="Unassembled WGS sequence"/>
</dbReference>
<feature type="transmembrane region" description="Helical" evidence="9">
    <location>
        <begin position="20"/>
        <end position="42"/>
    </location>
</feature>
<dbReference type="GO" id="GO:0044780">
    <property type="term" value="P:bacterial-type flagellum assembly"/>
    <property type="evidence" value="ECO:0007669"/>
    <property type="project" value="InterPro"/>
</dbReference>
<organism evidence="10 11">
    <name type="scientific">Ideonella livida</name>
    <dbReference type="NCBI Taxonomy" id="2707176"/>
    <lineage>
        <taxon>Bacteria</taxon>
        <taxon>Pseudomonadati</taxon>
        <taxon>Pseudomonadota</taxon>
        <taxon>Betaproteobacteria</taxon>
        <taxon>Burkholderiales</taxon>
        <taxon>Sphaerotilaceae</taxon>
        <taxon>Ideonella</taxon>
    </lineage>
</organism>
<comment type="caution">
    <text evidence="10">The sequence shown here is derived from an EMBL/GenBank/DDBJ whole genome shotgun (WGS) entry which is preliminary data.</text>
</comment>
<keyword evidence="10" id="KW-0966">Cell projection</keyword>
<dbReference type="PANTHER" id="PTHR34040:SF2">
    <property type="entry name" value="FLAGELLAR BIOSYNTHETIC PROTEIN FLIQ"/>
    <property type="match status" value="1"/>
</dbReference>
<dbReference type="NCBIfam" id="TIGR01402">
    <property type="entry name" value="fliQ"/>
    <property type="match status" value="1"/>
</dbReference>
<feature type="transmembrane region" description="Helical" evidence="9">
    <location>
        <begin position="54"/>
        <end position="74"/>
    </location>
</feature>
<dbReference type="PANTHER" id="PTHR34040">
    <property type="entry name" value="FLAGELLAR BIOSYNTHETIC PROTEIN FLIQ"/>
    <property type="match status" value="1"/>
</dbReference>
<evidence type="ECO:0000256" key="1">
    <source>
        <dbReference type="ARBA" id="ARBA00004651"/>
    </source>
</evidence>
<protein>
    <recommendedName>
        <fullName evidence="3 9">Flagellar biosynthetic protein FliQ</fullName>
    </recommendedName>
</protein>
<evidence type="ECO:0000256" key="6">
    <source>
        <dbReference type="ARBA" id="ARBA00022989"/>
    </source>
</evidence>
<gene>
    <name evidence="9 10" type="primary">fliQ</name>
    <name evidence="10" type="ORF">G3A44_14675</name>
</gene>
<sequence>MDVSQVFTLGQQGLMVLLKVSAPMLLVVLAVGIVVSIFQAVTQINEATLTFVPKLLAAVAVMAVAGPWMIMSLIDYLRAMLLAIPNAAAG</sequence>
<keyword evidence="4 9" id="KW-1003">Cell membrane</keyword>
<comment type="function">
    <text evidence="9">Role in flagellar biosynthesis.</text>
</comment>
<keyword evidence="10" id="KW-0969">Cilium</keyword>
<dbReference type="InterPro" id="IPR006305">
    <property type="entry name" value="FliQ"/>
</dbReference>
<dbReference type="AlphaFoldDB" id="A0A7C9PJ01"/>
<dbReference type="RefSeq" id="WP_163458297.1">
    <property type="nucleotide sequence ID" value="NZ_JAAGOH010000017.1"/>
</dbReference>
<dbReference type="PRINTS" id="PR00952">
    <property type="entry name" value="TYPE3IMQPROT"/>
</dbReference>
<dbReference type="PIRSF" id="PIRSF004669">
    <property type="entry name" value="FliQ"/>
    <property type="match status" value="1"/>
</dbReference>
<dbReference type="InterPro" id="IPR002191">
    <property type="entry name" value="Bac_export_3"/>
</dbReference>
<dbReference type="EMBL" id="JAAGOH010000017">
    <property type="protein sequence ID" value="NDY92431.1"/>
    <property type="molecule type" value="Genomic_DNA"/>
</dbReference>
<dbReference type="GO" id="GO:0009306">
    <property type="term" value="P:protein secretion"/>
    <property type="evidence" value="ECO:0007669"/>
    <property type="project" value="InterPro"/>
</dbReference>
<keyword evidence="11" id="KW-1185">Reference proteome</keyword>
<keyword evidence="10" id="KW-0282">Flagellum</keyword>